<gene>
    <name evidence="1" type="ORF">ACE1CI_14535</name>
</gene>
<dbReference type="RefSeq" id="WP_413263772.1">
    <property type="nucleotide sequence ID" value="NZ_JBHFNR010000099.1"/>
</dbReference>
<reference evidence="1 2" key="1">
    <citation type="submission" date="2024-09" db="EMBL/GenBank/DDBJ databases">
        <title>Floridaenema gen nov. (Aerosakkonemataceae, Aerosakkonematales ord. nov., Cyanobacteria) from benthic tropical and subtropical fresh waters, with the description of four new species.</title>
        <authorList>
            <person name="Moretto J.A."/>
            <person name="Berthold D.E."/>
            <person name="Lefler F.W."/>
            <person name="Huang I.-S."/>
            <person name="Laughinghouse H. IV."/>
        </authorList>
    </citation>
    <scope>NUCLEOTIDE SEQUENCE [LARGE SCALE GENOMIC DNA]</scope>
    <source>
        <strain evidence="1 2">BLCC-F50</strain>
    </source>
</reference>
<organism evidence="1 2">
    <name type="scientific">Floridaenema flaviceps BLCC-F50</name>
    <dbReference type="NCBI Taxonomy" id="3153642"/>
    <lineage>
        <taxon>Bacteria</taxon>
        <taxon>Bacillati</taxon>
        <taxon>Cyanobacteriota</taxon>
        <taxon>Cyanophyceae</taxon>
        <taxon>Oscillatoriophycideae</taxon>
        <taxon>Aerosakkonematales</taxon>
        <taxon>Aerosakkonemataceae</taxon>
        <taxon>Floridanema</taxon>
        <taxon>Floridanema flaviceps</taxon>
    </lineage>
</organism>
<protein>
    <submittedName>
        <fullName evidence="1">Uncharacterized protein</fullName>
    </submittedName>
</protein>
<keyword evidence="2" id="KW-1185">Reference proteome</keyword>
<proteinExistence type="predicted"/>
<name>A0ABV4XT80_9CYAN</name>
<dbReference type="EMBL" id="JBHFNR010000099">
    <property type="protein sequence ID" value="MFB2894124.1"/>
    <property type="molecule type" value="Genomic_DNA"/>
</dbReference>
<sequence length="127" mass="15036">MTEILQRITEVKSEYLYEMLQEIKKRPGMYLGKRSISRLRSFLDGYMGAREDLGLPRTEQEQEFNGFQEWIQERFSITSSHGWDSIILFYSADERDALEKFFVLFEKFCNGESPLPHQVVMNHSEKA</sequence>
<evidence type="ECO:0000313" key="1">
    <source>
        <dbReference type="EMBL" id="MFB2894124.1"/>
    </source>
</evidence>
<comment type="caution">
    <text evidence="1">The sequence shown here is derived from an EMBL/GenBank/DDBJ whole genome shotgun (WGS) entry which is preliminary data.</text>
</comment>
<accession>A0ABV4XT80</accession>
<evidence type="ECO:0000313" key="2">
    <source>
        <dbReference type="Proteomes" id="UP001576784"/>
    </source>
</evidence>
<dbReference type="Proteomes" id="UP001576784">
    <property type="component" value="Unassembled WGS sequence"/>
</dbReference>